<name>A0A375HC79_9BURK</name>
<dbReference type="GO" id="GO:0006865">
    <property type="term" value="P:amino acid transport"/>
    <property type="evidence" value="ECO:0007669"/>
    <property type="project" value="UniProtKB-KW"/>
</dbReference>
<geneLocation type="plasmid" evidence="11">
    <name>CBM2613_p</name>
</geneLocation>
<dbReference type="PANTHER" id="PTHR30614">
    <property type="entry name" value="MEMBRANE COMPONENT OF AMINO ACID ABC TRANSPORTER"/>
    <property type="match status" value="1"/>
</dbReference>
<keyword evidence="5 9" id="KW-0812">Transmembrane</keyword>
<dbReference type="EMBL" id="LT976981">
    <property type="protein sequence ID" value="SOZ74903.1"/>
    <property type="molecule type" value="Genomic_DNA"/>
</dbReference>
<keyword evidence="12" id="KW-0614">Plasmid</keyword>
<dbReference type="GO" id="GO:0022857">
    <property type="term" value="F:transmembrane transporter activity"/>
    <property type="evidence" value="ECO:0007669"/>
    <property type="project" value="InterPro"/>
</dbReference>
<keyword evidence="3 9" id="KW-0813">Transport</keyword>
<feature type="transmembrane region" description="Helical" evidence="9">
    <location>
        <begin position="183"/>
        <end position="202"/>
    </location>
</feature>
<evidence type="ECO:0000259" key="10">
    <source>
        <dbReference type="PROSITE" id="PS50928"/>
    </source>
</evidence>
<accession>A0A375HC79</accession>
<feature type="transmembrane region" description="Helical" evidence="9">
    <location>
        <begin position="6"/>
        <end position="36"/>
    </location>
</feature>
<comment type="subcellular location">
    <subcellularLocation>
        <location evidence="1">Cell inner membrane</location>
        <topology evidence="1">Multi-pass membrane protein</topology>
    </subcellularLocation>
    <subcellularLocation>
        <location evidence="9">Cell membrane</location>
        <topology evidence="9">Multi-pass membrane protein</topology>
    </subcellularLocation>
</comment>
<evidence type="ECO:0000256" key="7">
    <source>
        <dbReference type="ARBA" id="ARBA00022989"/>
    </source>
</evidence>
<proteinExistence type="inferred from homology"/>
<dbReference type="Proteomes" id="UP000256952">
    <property type="component" value="Plasmid CBM2613_p"/>
</dbReference>
<dbReference type="RefSeq" id="WP_115684001.1">
    <property type="nucleotide sequence ID" value="NZ_LT976979.1"/>
</dbReference>
<feature type="transmembrane region" description="Helical" evidence="9">
    <location>
        <begin position="48"/>
        <end position="70"/>
    </location>
</feature>
<evidence type="ECO:0000256" key="8">
    <source>
        <dbReference type="ARBA" id="ARBA00023136"/>
    </source>
</evidence>
<keyword evidence="8 9" id="KW-0472">Membrane</keyword>
<evidence type="ECO:0000256" key="2">
    <source>
        <dbReference type="ARBA" id="ARBA00010072"/>
    </source>
</evidence>
<organism evidence="12">
    <name type="scientific">Cupriavidus taiwanensis</name>
    <dbReference type="NCBI Taxonomy" id="164546"/>
    <lineage>
        <taxon>Bacteria</taxon>
        <taxon>Pseudomonadati</taxon>
        <taxon>Pseudomonadota</taxon>
        <taxon>Betaproteobacteria</taxon>
        <taxon>Burkholderiales</taxon>
        <taxon>Burkholderiaceae</taxon>
        <taxon>Cupriavidus</taxon>
    </lineage>
</organism>
<dbReference type="AlphaFoldDB" id="A0A375HC79"/>
<evidence type="ECO:0000256" key="1">
    <source>
        <dbReference type="ARBA" id="ARBA00004429"/>
    </source>
</evidence>
<keyword evidence="6" id="KW-0029">Amino-acid transport</keyword>
<evidence type="ECO:0000256" key="3">
    <source>
        <dbReference type="ARBA" id="ARBA00022448"/>
    </source>
</evidence>
<dbReference type="CDD" id="cd06261">
    <property type="entry name" value="TM_PBP2"/>
    <property type="match status" value="1"/>
</dbReference>
<evidence type="ECO:0000256" key="6">
    <source>
        <dbReference type="ARBA" id="ARBA00022970"/>
    </source>
</evidence>
<geneLocation type="plasmid" evidence="12">
    <name>I</name>
</geneLocation>
<dbReference type="PANTHER" id="PTHR30614:SF0">
    <property type="entry name" value="L-CYSTINE TRANSPORT SYSTEM PERMEASE PROTEIN TCYL"/>
    <property type="match status" value="1"/>
</dbReference>
<feature type="transmembrane region" description="Helical" evidence="9">
    <location>
        <begin position="76"/>
        <end position="93"/>
    </location>
</feature>
<dbReference type="GO" id="GO:0043190">
    <property type="term" value="C:ATP-binding cassette (ABC) transporter complex"/>
    <property type="evidence" value="ECO:0007669"/>
    <property type="project" value="InterPro"/>
</dbReference>
<dbReference type="Pfam" id="PF00528">
    <property type="entry name" value="BPD_transp_1"/>
    <property type="match status" value="1"/>
</dbReference>
<keyword evidence="4" id="KW-1003">Cell membrane</keyword>
<evidence type="ECO:0000313" key="11">
    <source>
        <dbReference type="EMBL" id="SOZ74903.1"/>
    </source>
</evidence>
<dbReference type="NCBIfam" id="TIGR01726">
    <property type="entry name" value="HEQRo_perm_3TM"/>
    <property type="match status" value="1"/>
</dbReference>
<comment type="similarity">
    <text evidence="2">Belongs to the binding-protein-dependent transport system permease family. HisMQ subfamily.</text>
</comment>
<dbReference type="Gene3D" id="1.10.3720.10">
    <property type="entry name" value="MetI-like"/>
    <property type="match status" value="1"/>
</dbReference>
<evidence type="ECO:0000313" key="12">
    <source>
        <dbReference type="EMBL" id="SPD48905.1"/>
    </source>
</evidence>
<reference evidence="11" key="1">
    <citation type="submission" date="2018-01" db="EMBL/GenBank/DDBJ databases">
        <authorList>
            <person name="Clerissi C."/>
        </authorList>
    </citation>
    <scope>NUCLEOTIDE SEQUENCE</scope>
    <source>
        <strain evidence="11">Cupriavidus taiwanensis STM 8556</strain>
        <plasmid evidence="11">CBM2613_p</plasmid>
    </source>
</reference>
<protein>
    <submittedName>
        <fullName evidence="11 12">Amino acid permease</fullName>
    </submittedName>
</protein>
<dbReference type="InterPro" id="IPR043429">
    <property type="entry name" value="ArtM/GltK/GlnP/TcyL/YhdX-like"/>
</dbReference>
<feature type="domain" description="ABC transmembrane type-1" evidence="10">
    <location>
        <begin position="14"/>
        <end position="202"/>
    </location>
</feature>
<evidence type="ECO:0000313" key="13">
    <source>
        <dbReference type="Proteomes" id="UP000256952"/>
    </source>
</evidence>
<dbReference type="InterPro" id="IPR010065">
    <property type="entry name" value="AA_ABC_transptr_permease_3TM"/>
</dbReference>
<gene>
    <name evidence="12" type="ORF">CBM2612_P0250</name>
    <name evidence="11" type="ORF">CBM2613_P70006</name>
</gene>
<geneLocation type="plasmid" evidence="13">
    <name>cbm2613_p</name>
</geneLocation>
<evidence type="ECO:0000256" key="9">
    <source>
        <dbReference type="RuleBase" id="RU363032"/>
    </source>
</evidence>
<reference evidence="12 13" key="2">
    <citation type="submission" date="2018-01" db="EMBL/GenBank/DDBJ databases">
        <authorList>
            <person name="Gaut B.S."/>
            <person name="Morton B.R."/>
            <person name="Clegg M.T."/>
            <person name="Duvall M.R."/>
        </authorList>
    </citation>
    <scope>NUCLEOTIDE SEQUENCE</scope>
    <source>
        <strain evidence="12">Cupriavidus taiwanensis STM 8555</strain>
        <plasmid evidence="12">I</plasmid>
        <plasmid evidence="13">Plasmid cbm2613_p</plasmid>
    </source>
</reference>
<keyword evidence="7 9" id="KW-1133">Transmembrane helix</keyword>
<dbReference type="PROSITE" id="PS50928">
    <property type="entry name" value="ABC_TM1"/>
    <property type="match status" value="1"/>
</dbReference>
<sequence length="219" mass="23960">MSFYQVLAGIFGGFKITAIVSALALLYAVPFSLVFGILQHFAKGSVRIFITGLIEFWRSSPVIVLLYAFYYSFPAVGINLSAITVGAMVLGLNTGGYGSQSVRAALQALDHGQLEAGLAIGLTRFDVLRFIELPQAITRMIPTFINQAIQLIKGTALVSLITLTDMTFRAKEIAQVQYNPVAIYSGLLLAYFIVCYPVTIMGRRIEIAFGKSRQAIYEL</sequence>
<dbReference type="InterPro" id="IPR035906">
    <property type="entry name" value="MetI-like_sf"/>
</dbReference>
<evidence type="ECO:0000256" key="4">
    <source>
        <dbReference type="ARBA" id="ARBA00022475"/>
    </source>
</evidence>
<dbReference type="InterPro" id="IPR000515">
    <property type="entry name" value="MetI-like"/>
</dbReference>
<dbReference type="SUPFAM" id="SSF161098">
    <property type="entry name" value="MetI-like"/>
    <property type="match status" value="1"/>
</dbReference>
<evidence type="ECO:0000256" key="5">
    <source>
        <dbReference type="ARBA" id="ARBA00022692"/>
    </source>
</evidence>
<dbReference type="EMBL" id="LT984809">
    <property type="protein sequence ID" value="SPD48905.1"/>
    <property type="molecule type" value="Genomic_DNA"/>
</dbReference>